<evidence type="ECO:0000259" key="9">
    <source>
        <dbReference type="PROSITE" id="PS50850"/>
    </source>
</evidence>
<evidence type="ECO:0000256" key="4">
    <source>
        <dbReference type="ARBA" id="ARBA00022475"/>
    </source>
</evidence>
<evidence type="ECO:0000256" key="7">
    <source>
        <dbReference type="ARBA" id="ARBA00023136"/>
    </source>
</evidence>
<dbReference type="Pfam" id="PF07690">
    <property type="entry name" value="MFS_1"/>
    <property type="match status" value="1"/>
</dbReference>
<comment type="caution">
    <text evidence="10">The sequence shown here is derived from an EMBL/GenBank/DDBJ whole genome shotgun (WGS) entry which is preliminary data.</text>
</comment>
<reference evidence="10 11" key="1">
    <citation type="journal article" date="2013" name="Genome Biol. Evol.">
        <title>Genomes of Stigonematalean cyanobacteria (subsection V) and the evolution of oxygenic photosynthesis from prokaryotes to plastids.</title>
        <authorList>
            <person name="Dagan T."/>
            <person name="Roettger M."/>
            <person name="Stucken K."/>
            <person name="Landan G."/>
            <person name="Koch R."/>
            <person name="Major P."/>
            <person name="Gould S.B."/>
            <person name="Goremykin V.V."/>
            <person name="Rippka R."/>
            <person name="Tandeau de Marsac N."/>
            <person name="Gugger M."/>
            <person name="Lockhart P.J."/>
            <person name="Allen J.F."/>
            <person name="Brune I."/>
            <person name="Maus I."/>
            <person name="Puhler A."/>
            <person name="Martin W.F."/>
        </authorList>
    </citation>
    <scope>NUCLEOTIDE SEQUENCE [LARGE SCALE GENOMIC DNA]</scope>
    <source>
        <strain evidence="10 11">PCC 7110</strain>
    </source>
</reference>
<keyword evidence="7 8" id="KW-0472">Membrane</keyword>
<accession>A0A139X2C6</accession>
<keyword evidence="6 8" id="KW-1133">Transmembrane helix</keyword>
<dbReference type="PANTHER" id="PTHR43271">
    <property type="entry name" value="BLL2771 PROTEIN"/>
    <property type="match status" value="1"/>
</dbReference>
<keyword evidence="5 8" id="KW-0812">Transmembrane</keyword>
<keyword evidence="3" id="KW-0813">Transport</keyword>
<evidence type="ECO:0000256" key="6">
    <source>
        <dbReference type="ARBA" id="ARBA00022989"/>
    </source>
</evidence>
<feature type="transmembrane region" description="Helical" evidence="8">
    <location>
        <begin position="12"/>
        <end position="34"/>
    </location>
</feature>
<dbReference type="InterPro" id="IPR005829">
    <property type="entry name" value="Sugar_transporter_CS"/>
</dbReference>
<keyword evidence="4" id="KW-1003">Cell membrane</keyword>
<dbReference type="InterPro" id="IPR020846">
    <property type="entry name" value="MFS_dom"/>
</dbReference>
<dbReference type="GO" id="GO:0005886">
    <property type="term" value="C:plasma membrane"/>
    <property type="evidence" value="ECO:0007669"/>
    <property type="project" value="UniProtKB-SubCell"/>
</dbReference>
<dbReference type="SUPFAM" id="SSF103473">
    <property type="entry name" value="MFS general substrate transporter"/>
    <property type="match status" value="1"/>
</dbReference>
<keyword evidence="11" id="KW-1185">Reference proteome</keyword>
<name>A0A139X2C6_9CYAN</name>
<comment type="similarity">
    <text evidence="2">Belongs to the major facilitator superfamily.</text>
</comment>
<dbReference type="Gene3D" id="1.20.1250.20">
    <property type="entry name" value="MFS general substrate transporter like domains"/>
    <property type="match status" value="1"/>
</dbReference>
<evidence type="ECO:0000313" key="11">
    <source>
        <dbReference type="Proteomes" id="UP000076925"/>
    </source>
</evidence>
<dbReference type="PROSITE" id="PS00216">
    <property type="entry name" value="SUGAR_TRANSPORT_1"/>
    <property type="match status" value="1"/>
</dbReference>
<dbReference type="PROSITE" id="PS50850">
    <property type="entry name" value="MFS"/>
    <property type="match status" value="1"/>
</dbReference>
<dbReference type="AlphaFoldDB" id="A0A139X2C6"/>
<dbReference type="InterPro" id="IPR036259">
    <property type="entry name" value="MFS_trans_sf"/>
</dbReference>
<feature type="transmembrane region" description="Helical" evidence="8">
    <location>
        <begin position="84"/>
        <end position="102"/>
    </location>
</feature>
<evidence type="ECO:0000256" key="3">
    <source>
        <dbReference type="ARBA" id="ARBA00022448"/>
    </source>
</evidence>
<dbReference type="PANTHER" id="PTHR43271:SF2">
    <property type="entry name" value="BLL2771 PROTEIN"/>
    <property type="match status" value="1"/>
</dbReference>
<feature type="domain" description="Major facilitator superfamily (MFS) profile" evidence="9">
    <location>
        <begin position="18"/>
        <end position="128"/>
    </location>
</feature>
<protein>
    <recommendedName>
        <fullName evidence="9">Major facilitator superfamily (MFS) profile domain-containing protein</fullName>
    </recommendedName>
</protein>
<dbReference type="EMBL" id="ANNX02000036">
    <property type="protein sequence ID" value="KYC38859.1"/>
    <property type="molecule type" value="Genomic_DNA"/>
</dbReference>
<dbReference type="GO" id="GO:0022857">
    <property type="term" value="F:transmembrane transporter activity"/>
    <property type="evidence" value="ECO:0007669"/>
    <property type="project" value="InterPro"/>
</dbReference>
<evidence type="ECO:0000256" key="5">
    <source>
        <dbReference type="ARBA" id="ARBA00022692"/>
    </source>
</evidence>
<dbReference type="Proteomes" id="UP000076925">
    <property type="component" value="Unassembled WGS sequence"/>
</dbReference>
<evidence type="ECO:0000256" key="1">
    <source>
        <dbReference type="ARBA" id="ARBA00004651"/>
    </source>
</evidence>
<dbReference type="InterPro" id="IPR011701">
    <property type="entry name" value="MFS"/>
</dbReference>
<evidence type="ECO:0000256" key="2">
    <source>
        <dbReference type="ARBA" id="ARBA00008335"/>
    </source>
</evidence>
<organism evidence="10 11">
    <name type="scientific">Scytonema hofmannii PCC 7110</name>
    <dbReference type="NCBI Taxonomy" id="128403"/>
    <lineage>
        <taxon>Bacteria</taxon>
        <taxon>Bacillati</taxon>
        <taxon>Cyanobacteriota</taxon>
        <taxon>Cyanophyceae</taxon>
        <taxon>Nostocales</taxon>
        <taxon>Scytonemataceae</taxon>
        <taxon>Scytonema</taxon>
    </lineage>
</organism>
<proteinExistence type="inferred from homology"/>
<evidence type="ECO:0000256" key="8">
    <source>
        <dbReference type="SAM" id="Phobius"/>
    </source>
</evidence>
<dbReference type="RefSeq" id="WP_017749779.1">
    <property type="nucleotide sequence ID" value="NZ_KQ976354.1"/>
</dbReference>
<feature type="transmembrane region" description="Helical" evidence="8">
    <location>
        <begin position="54"/>
        <end position="72"/>
    </location>
</feature>
<dbReference type="OrthoDB" id="9781156at2"/>
<gene>
    <name evidence="10" type="ORF">WA1_33120</name>
</gene>
<evidence type="ECO:0000313" key="10">
    <source>
        <dbReference type="EMBL" id="KYC38859.1"/>
    </source>
</evidence>
<dbReference type="STRING" id="128403.WA1_33120"/>
<sequence>MNLRNSPDSVVLLQNPKTAIATALVGFCAFLNLYSPQALLPLFAQVFHASKVEVSLTVSATTTAVALSAPWAGVLADILGRKRLIVPSLLILSLLTGLVSTASGLHTIIFWRFLQGLMMAVVFAVSIA</sequence>
<comment type="subcellular location">
    <subcellularLocation>
        <location evidence="1">Cell membrane</location>
        <topology evidence="1">Multi-pass membrane protein</topology>
    </subcellularLocation>
</comment>